<name>A0A518K201_9BACT</name>
<evidence type="ECO:0000256" key="2">
    <source>
        <dbReference type="ARBA" id="ARBA00022475"/>
    </source>
</evidence>
<keyword evidence="2" id="KW-1003">Cell membrane</keyword>
<feature type="transmembrane region" description="Helical" evidence="7">
    <location>
        <begin position="458"/>
        <end position="480"/>
    </location>
</feature>
<proteinExistence type="predicted"/>
<comment type="subcellular location">
    <subcellularLocation>
        <location evidence="1">Cell membrane</location>
        <topology evidence="1">Multi-pass membrane protein</topology>
    </subcellularLocation>
</comment>
<keyword evidence="4 7" id="KW-1133">Transmembrane helix</keyword>
<dbReference type="Pfam" id="PF01943">
    <property type="entry name" value="Polysacc_synt"/>
    <property type="match status" value="1"/>
</dbReference>
<dbReference type="GO" id="GO:0005886">
    <property type="term" value="C:plasma membrane"/>
    <property type="evidence" value="ECO:0007669"/>
    <property type="project" value="UniProtKB-SubCell"/>
</dbReference>
<dbReference type="PANTHER" id="PTHR30250">
    <property type="entry name" value="PST FAMILY PREDICTED COLANIC ACID TRANSPORTER"/>
    <property type="match status" value="1"/>
</dbReference>
<feature type="transmembrane region" description="Helical" evidence="7">
    <location>
        <begin position="176"/>
        <end position="198"/>
    </location>
</feature>
<feature type="transmembrane region" description="Helical" evidence="7">
    <location>
        <begin position="280"/>
        <end position="302"/>
    </location>
</feature>
<dbReference type="RefSeq" id="WP_231753374.1">
    <property type="nucleotide sequence ID" value="NZ_CP036348.1"/>
</dbReference>
<evidence type="ECO:0000256" key="3">
    <source>
        <dbReference type="ARBA" id="ARBA00022692"/>
    </source>
</evidence>
<feature type="region of interest" description="Disordered" evidence="6">
    <location>
        <begin position="1"/>
        <end position="53"/>
    </location>
</feature>
<keyword evidence="9" id="KW-1185">Reference proteome</keyword>
<feature type="transmembrane region" description="Helical" evidence="7">
    <location>
        <begin position="241"/>
        <end position="260"/>
    </location>
</feature>
<dbReference type="InterPro" id="IPR002797">
    <property type="entry name" value="Polysacc_synth"/>
</dbReference>
<feature type="transmembrane region" description="Helical" evidence="7">
    <location>
        <begin position="403"/>
        <end position="423"/>
    </location>
</feature>
<evidence type="ECO:0000256" key="4">
    <source>
        <dbReference type="ARBA" id="ARBA00022989"/>
    </source>
</evidence>
<evidence type="ECO:0000256" key="5">
    <source>
        <dbReference type="ARBA" id="ARBA00023136"/>
    </source>
</evidence>
<feature type="transmembrane region" description="Helical" evidence="7">
    <location>
        <begin position="65"/>
        <end position="85"/>
    </location>
</feature>
<sequence>MSDKLQNATMLMPPDSATAGPSHAQPPQRHPDGRSAETGSDASSNERHLGSRLQGTQKRLFRESVWVVGGRLLGIGTAIAINVVLARVLPPADVGVFFLLASILTFAGFMAMFGLNAGMVRFVSERIGLNDVAGAQAVLRQGTKVAVASILTGSLICWGFLHFAGEQVFGVTNLAVLAPLVALSVLGSATIQLAASLLRSFHDSRLSILLTGQFGGPLCNLLFIGSTVAVSRWIVPSLEQVMVFCTISLCLLIPVAIISVQKIARSRLAEIEPSSTPSSLLPMSTLLIVCLPLMLTQGLSYITGQADIWIGGAIVDHEQLALYAAARRLMLLIGMPMQLVNLTVIASIAELRAQGRLQDLQRILRSAATFAAVVAIAVCIPIMIFPAQIAAFIFGPFYADGAMVLRILCIGQLVFVCVGAAELTLMMSGQHMKALSINIFTSISLFISGVLMTQQWGIVGLAIAWTSIVSLQCIGFCLSARWSVGVWTVMDVRVLRTGREILAAVRAKFKKANNIGSLE</sequence>
<organism evidence="8 9">
    <name type="scientific">Rosistilla carotiformis</name>
    <dbReference type="NCBI Taxonomy" id="2528017"/>
    <lineage>
        <taxon>Bacteria</taxon>
        <taxon>Pseudomonadati</taxon>
        <taxon>Planctomycetota</taxon>
        <taxon>Planctomycetia</taxon>
        <taxon>Pirellulales</taxon>
        <taxon>Pirellulaceae</taxon>
        <taxon>Rosistilla</taxon>
    </lineage>
</organism>
<keyword evidence="3 7" id="KW-0812">Transmembrane</keyword>
<feature type="transmembrane region" description="Helical" evidence="7">
    <location>
        <begin position="97"/>
        <end position="124"/>
    </location>
</feature>
<protein>
    <submittedName>
        <fullName evidence="8">Polysaccharide biosynthesis protein</fullName>
    </submittedName>
</protein>
<feature type="transmembrane region" description="Helical" evidence="7">
    <location>
        <begin position="435"/>
        <end position="452"/>
    </location>
</feature>
<dbReference type="KEGG" id="rcf:Poly24_55420"/>
<feature type="transmembrane region" description="Helical" evidence="7">
    <location>
        <begin position="218"/>
        <end position="235"/>
    </location>
</feature>
<dbReference type="AlphaFoldDB" id="A0A518K201"/>
<dbReference type="PANTHER" id="PTHR30250:SF11">
    <property type="entry name" value="O-ANTIGEN TRANSPORTER-RELATED"/>
    <property type="match status" value="1"/>
</dbReference>
<feature type="transmembrane region" description="Helical" evidence="7">
    <location>
        <begin position="145"/>
        <end position="164"/>
    </location>
</feature>
<evidence type="ECO:0000256" key="6">
    <source>
        <dbReference type="SAM" id="MobiDB-lite"/>
    </source>
</evidence>
<feature type="transmembrane region" description="Helical" evidence="7">
    <location>
        <begin position="329"/>
        <end position="349"/>
    </location>
</feature>
<reference evidence="8 9" key="1">
    <citation type="submission" date="2019-02" db="EMBL/GenBank/DDBJ databases">
        <title>Deep-cultivation of Planctomycetes and their phenomic and genomic characterization uncovers novel biology.</title>
        <authorList>
            <person name="Wiegand S."/>
            <person name="Jogler M."/>
            <person name="Boedeker C."/>
            <person name="Pinto D."/>
            <person name="Vollmers J."/>
            <person name="Rivas-Marin E."/>
            <person name="Kohn T."/>
            <person name="Peeters S.H."/>
            <person name="Heuer A."/>
            <person name="Rast P."/>
            <person name="Oberbeckmann S."/>
            <person name="Bunk B."/>
            <person name="Jeske O."/>
            <person name="Meyerdierks A."/>
            <person name="Storesund J.E."/>
            <person name="Kallscheuer N."/>
            <person name="Luecker S."/>
            <person name="Lage O.M."/>
            <person name="Pohl T."/>
            <person name="Merkel B.J."/>
            <person name="Hornburger P."/>
            <person name="Mueller R.-W."/>
            <person name="Bruemmer F."/>
            <person name="Labrenz M."/>
            <person name="Spormann A.M."/>
            <person name="Op den Camp H."/>
            <person name="Overmann J."/>
            <person name="Amann R."/>
            <person name="Jetten M.S.M."/>
            <person name="Mascher T."/>
            <person name="Medema M.H."/>
            <person name="Devos D.P."/>
            <person name="Kaster A.-K."/>
            <person name="Ovreas L."/>
            <person name="Rohde M."/>
            <person name="Galperin M.Y."/>
            <person name="Jogler C."/>
        </authorList>
    </citation>
    <scope>NUCLEOTIDE SEQUENCE [LARGE SCALE GENOMIC DNA]</scope>
    <source>
        <strain evidence="8 9">Poly24</strain>
    </source>
</reference>
<evidence type="ECO:0000256" key="7">
    <source>
        <dbReference type="SAM" id="Phobius"/>
    </source>
</evidence>
<gene>
    <name evidence="8" type="ORF">Poly24_55420</name>
</gene>
<keyword evidence="5 7" id="KW-0472">Membrane</keyword>
<dbReference type="InterPro" id="IPR050833">
    <property type="entry name" value="Poly_Biosynth_Transport"/>
</dbReference>
<evidence type="ECO:0000313" key="8">
    <source>
        <dbReference type="EMBL" id="QDV71802.1"/>
    </source>
</evidence>
<dbReference type="Proteomes" id="UP000315082">
    <property type="component" value="Chromosome"/>
</dbReference>
<feature type="transmembrane region" description="Helical" evidence="7">
    <location>
        <begin position="370"/>
        <end position="397"/>
    </location>
</feature>
<dbReference type="EMBL" id="CP036348">
    <property type="protein sequence ID" value="QDV71802.1"/>
    <property type="molecule type" value="Genomic_DNA"/>
</dbReference>
<evidence type="ECO:0000256" key="1">
    <source>
        <dbReference type="ARBA" id="ARBA00004651"/>
    </source>
</evidence>
<accession>A0A518K201</accession>
<evidence type="ECO:0000313" key="9">
    <source>
        <dbReference type="Proteomes" id="UP000315082"/>
    </source>
</evidence>